<name>A0A6J4NSF0_9CYAN</name>
<organism evidence="2">
    <name type="scientific">uncultured Leptolyngbya sp</name>
    <dbReference type="NCBI Taxonomy" id="332963"/>
    <lineage>
        <taxon>Bacteria</taxon>
        <taxon>Bacillati</taxon>
        <taxon>Cyanobacteriota</taxon>
        <taxon>Cyanophyceae</taxon>
        <taxon>Leptolyngbyales</taxon>
        <taxon>Leptolyngbyaceae</taxon>
        <taxon>Leptolyngbya group</taxon>
        <taxon>Leptolyngbya</taxon>
        <taxon>environmental samples</taxon>
    </lineage>
</organism>
<dbReference type="AlphaFoldDB" id="A0A6J4NSF0"/>
<evidence type="ECO:0000313" key="2">
    <source>
        <dbReference type="EMBL" id="CAA9393770.1"/>
    </source>
</evidence>
<feature type="domain" description="Winged helix-turn helix" evidence="1">
    <location>
        <begin position="52"/>
        <end position="105"/>
    </location>
</feature>
<dbReference type="EMBL" id="CADCTY010001900">
    <property type="protein sequence ID" value="CAA9393770.1"/>
    <property type="molecule type" value="Genomic_DNA"/>
</dbReference>
<proteinExistence type="predicted"/>
<evidence type="ECO:0000259" key="1">
    <source>
        <dbReference type="Pfam" id="PF13592"/>
    </source>
</evidence>
<accession>A0A6J4NSF0</accession>
<sequence length="113" mass="12596">MHQVVSDYNRYGSAAIETPGKGGRRRSYLSWEAEVACLAPFVEQAVAGHISTVALIQQAFEQQVGQAVDSSTIYRLLERHQWRKLVPRPHHPQAVVAQQAAFKQTSHSKSNNS</sequence>
<dbReference type="Pfam" id="PF13592">
    <property type="entry name" value="HTH_33"/>
    <property type="match status" value="1"/>
</dbReference>
<gene>
    <name evidence="2" type="ORF">AVDCRST_MAG94-5535</name>
</gene>
<protein>
    <recommendedName>
        <fullName evidence="1">Winged helix-turn helix domain-containing protein</fullName>
    </recommendedName>
</protein>
<dbReference type="InterPro" id="IPR025959">
    <property type="entry name" value="Winged_HTH_dom"/>
</dbReference>
<reference evidence="2" key="1">
    <citation type="submission" date="2020-02" db="EMBL/GenBank/DDBJ databases">
        <authorList>
            <person name="Meier V. D."/>
        </authorList>
    </citation>
    <scope>NUCLEOTIDE SEQUENCE</scope>
    <source>
        <strain evidence="2">AVDCRST_MAG94</strain>
    </source>
</reference>